<accession>A0A137NWW3</accession>
<keyword evidence="1" id="KW-0732">Signal</keyword>
<evidence type="ECO:0000313" key="3">
    <source>
        <dbReference type="Proteomes" id="UP000070444"/>
    </source>
</evidence>
<evidence type="ECO:0000313" key="2">
    <source>
        <dbReference type="EMBL" id="KXN67313.1"/>
    </source>
</evidence>
<proteinExistence type="predicted"/>
<dbReference type="EMBL" id="KQ964645">
    <property type="protein sequence ID" value="KXN67313.1"/>
    <property type="molecule type" value="Genomic_DNA"/>
</dbReference>
<gene>
    <name evidence="2" type="ORF">CONCODRAFT_10658</name>
</gene>
<feature type="chain" id="PRO_5007294217" description="Ricin B lectin domain-containing protein" evidence="1">
    <location>
        <begin position="20"/>
        <end position="152"/>
    </location>
</feature>
<dbReference type="Gene3D" id="2.80.10.50">
    <property type="match status" value="1"/>
</dbReference>
<dbReference type="SUPFAM" id="SSF50370">
    <property type="entry name" value="Ricin B-like lectins"/>
    <property type="match status" value="1"/>
</dbReference>
<evidence type="ECO:0000256" key="1">
    <source>
        <dbReference type="SAM" id="SignalP"/>
    </source>
</evidence>
<keyword evidence="3" id="KW-1185">Reference proteome</keyword>
<sequence>MFIQVKSLTYCIFATIVACQIPPGNYVITNLLVRSDSLSQVTPDRNEIRVIGRPQAQAPPPLSHWAISPGPSGRSVIRSTVNGKYLSARSNPVMLADQPYTWSITRQNDGSLTITSENPQLRLTLNQNSNPHSVIAVSAGGPATQWVFTPVS</sequence>
<organism evidence="2 3">
    <name type="scientific">Conidiobolus coronatus (strain ATCC 28846 / CBS 209.66 / NRRL 28638)</name>
    <name type="common">Delacroixia coronata</name>
    <dbReference type="NCBI Taxonomy" id="796925"/>
    <lineage>
        <taxon>Eukaryota</taxon>
        <taxon>Fungi</taxon>
        <taxon>Fungi incertae sedis</taxon>
        <taxon>Zoopagomycota</taxon>
        <taxon>Entomophthoromycotina</taxon>
        <taxon>Entomophthoromycetes</taxon>
        <taxon>Entomophthorales</taxon>
        <taxon>Ancylistaceae</taxon>
        <taxon>Conidiobolus</taxon>
    </lineage>
</organism>
<dbReference type="PROSITE" id="PS51257">
    <property type="entry name" value="PROKAR_LIPOPROTEIN"/>
    <property type="match status" value="1"/>
</dbReference>
<name>A0A137NWW3_CONC2</name>
<protein>
    <recommendedName>
        <fullName evidence="4">Ricin B lectin domain-containing protein</fullName>
    </recommendedName>
</protein>
<reference evidence="2 3" key="1">
    <citation type="journal article" date="2015" name="Genome Biol. Evol.">
        <title>Phylogenomic analyses indicate that early fungi evolved digesting cell walls of algal ancestors of land plants.</title>
        <authorList>
            <person name="Chang Y."/>
            <person name="Wang S."/>
            <person name="Sekimoto S."/>
            <person name="Aerts A.L."/>
            <person name="Choi C."/>
            <person name="Clum A."/>
            <person name="LaButti K.M."/>
            <person name="Lindquist E.A."/>
            <person name="Yee Ngan C."/>
            <person name="Ohm R.A."/>
            <person name="Salamov A.A."/>
            <person name="Grigoriev I.V."/>
            <person name="Spatafora J.W."/>
            <person name="Berbee M.L."/>
        </authorList>
    </citation>
    <scope>NUCLEOTIDE SEQUENCE [LARGE SCALE GENOMIC DNA]</scope>
    <source>
        <strain evidence="2 3">NRRL 28638</strain>
    </source>
</reference>
<feature type="signal peptide" evidence="1">
    <location>
        <begin position="1"/>
        <end position="19"/>
    </location>
</feature>
<dbReference type="AlphaFoldDB" id="A0A137NWW3"/>
<evidence type="ECO:0008006" key="4">
    <source>
        <dbReference type="Google" id="ProtNLM"/>
    </source>
</evidence>
<dbReference type="Proteomes" id="UP000070444">
    <property type="component" value="Unassembled WGS sequence"/>
</dbReference>
<dbReference type="InterPro" id="IPR035992">
    <property type="entry name" value="Ricin_B-like_lectins"/>
</dbReference>